<organism evidence="1">
    <name type="scientific">viral metagenome</name>
    <dbReference type="NCBI Taxonomy" id="1070528"/>
    <lineage>
        <taxon>unclassified sequences</taxon>
        <taxon>metagenomes</taxon>
        <taxon>organismal metagenomes</taxon>
    </lineage>
</organism>
<proteinExistence type="predicted"/>
<dbReference type="AlphaFoldDB" id="A0A6C0K5I1"/>
<protein>
    <submittedName>
        <fullName evidence="1">Uncharacterized protein</fullName>
    </submittedName>
</protein>
<sequence>MPFTSIQGAYSNNFHGLALGGLGETILAAPLCFCVDKKTIARYEKSALRCHKGRCGVCARKTMCRHCIRRLKPLCKFQ</sequence>
<accession>A0A6C0K5I1</accession>
<reference evidence="1" key="1">
    <citation type="journal article" date="2020" name="Nature">
        <title>Giant virus diversity and host interactions through global metagenomics.</title>
        <authorList>
            <person name="Schulz F."/>
            <person name="Roux S."/>
            <person name="Paez-Espino D."/>
            <person name="Jungbluth S."/>
            <person name="Walsh D.A."/>
            <person name="Denef V.J."/>
            <person name="McMahon K.D."/>
            <person name="Konstantinidis K.T."/>
            <person name="Eloe-Fadrosh E.A."/>
            <person name="Kyrpides N.C."/>
            <person name="Woyke T."/>
        </authorList>
    </citation>
    <scope>NUCLEOTIDE SEQUENCE</scope>
    <source>
        <strain evidence="1">GVMAG-S-1101169-75</strain>
    </source>
</reference>
<name>A0A6C0K5I1_9ZZZZ</name>
<dbReference type="EMBL" id="MN740793">
    <property type="protein sequence ID" value="QHU11977.1"/>
    <property type="molecule type" value="Genomic_DNA"/>
</dbReference>
<evidence type="ECO:0000313" key="1">
    <source>
        <dbReference type="EMBL" id="QHU11977.1"/>
    </source>
</evidence>